<sequence length="253" mass="26544">MSAVVVEDRGPVRVLTIDRPARRNALDLDDRLELLDALKTADREARAIVLTGAGTVFCAGGDIRSMSQDPEVARQRLEVVNAVVRQMVTGERPIVAAVEGGAFGLGLALASACDVVVAGRSATFSTSFAKIGLAPDTGLSYTLPLRVGRGRTRELLLTARTFDATEAERIGVVETLVDDGAALEAAAAAATALAELSAPMVAGVRHLLAQPDQSLEGLLAAEADTQVELLGGPQFAEGRAAFLERRRPDFLNS</sequence>
<dbReference type="PANTHER" id="PTHR43459:SF1">
    <property type="entry name" value="EG:BACN32G11.4 PROTEIN"/>
    <property type="match status" value="1"/>
</dbReference>
<evidence type="ECO:0000256" key="1">
    <source>
        <dbReference type="ARBA" id="ARBA00005254"/>
    </source>
</evidence>
<dbReference type="PANTHER" id="PTHR43459">
    <property type="entry name" value="ENOYL-COA HYDRATASE"/>
    <property type="match status" value="1"/>
</dbReference>
<keyword evidence="3" id="KW-1185">Reference proteome</keyword>
<dbReference type="Proteomes" id="UP000294723">
    <property type="component" value="Unassembled WGS sequence"/>
</dbReference>
<dbReference type="EMBL" id="SMLA01000043">
    <property type="protein sequence ID" value="TDD84566.1"/>
    <property type="molecule type" value="Genomic_DNA"/>
</dbReference>
<dbReference type="Gene3D" id="1.10.12.10">
    <property type="entry name" value="Lyase 2-enoyl-coa Hydratase, Chain A, domain 2"/>
    <property type="match status" value="1"/>
</dbReference>
<evidence type="ECO:0000313" key="3">
    <source>
        <dbReference type="Proteomes" id="UP000294723"/>
    </source>
</evidence>
<dbReference type="GO" id="GO:0003824">
    <property type="term" value="F:catalytic activity"/>
    <property type="evidence" value="ECO:0007669"/>
    <property type="project" value="UniProtKB-ARBA"/>
</dbReference>
<dbReference type="CDD" id="cd06558">
    <property type="entry name" value="crotonase-like"/>
    <property type="match status" value="1"/>
</dbReference>
<comment type="similarity">
    <text evidence="1">Belongs to the enoyl-CoA hydratase/isomerase family.</text>
</comment>
<reference evidence="2 3" key="1">
    <citation type="submission" date="2019-03" db="EMBL/GenBank/DDBJ databases">
        <title>Draft genome sequences of novel Actinobacteria.</title>
        <authorList>
            <person name="Sahin N."/>
            <person name="Ay H."/>
            <person name="Saygin H."/>
        </authorList>
    </citation>
    <scope>NUCLEOTIDE SEQUENCE [LARGE SCALE GENOMIC DNA]</scope>
    <source>
        <strain evidence="2 3">5K548</strain>
    </source>
</reference>
<dbReference type="Gene3D" id="3.90.226.10">
    <property type="entry name" value="2-enoyl-CoA Hydratase, Chain A, domain 1"/>
    <property type="match status" value="1"/>
</dbReference>
<comment type="caution">
    <text evidence="2">The sequence shown here is derived from an EMBL/GenBank/DDBJ whole genome shotgun (WGS) entry which is preliminary data.</text>
</comment>
<protein>
    <submittedName>
        <fullName evidence="2">Enoyl-CoA hydratase</fullName>
    </submittedName>
</protein>
<dbReference type="InterPro" id="IPR001753">
    <property type="entry name" value="Enoyl-CoA_hydra/iso"/>
</dbReference>
<dbReference type="InterPro" id="IPR029045">
    <property type="entry name" value="ClpP/crotonase-like_dom_sf"/>
</dbReference>
<gene>
    <name evidence="2" type="ORF">E1202_23065</name>
</gene>
<organism evidence="2 3">
    <name type="scientific">Saccharopolyspora karakumensis</name>
    <dbReference type="NCBI Taxonomy" id="2530386"/>
    <lineage>
        <taxon>Bacteria</taxon>
        <taxon>Bacillati</taxon>
        <taxon>Actinomycetota</taxon>
        <taxon>Actinomycetes</taxon>
        <taxon>Pseudonocardiales</taxon>
        <taxon>Pseudonocardiaceae</taxon>
        <taxon>Saccharopolyspora</taxon>
    </lineage>
</organism>
<proteinExistence type="inferred from homology"/>
<dbReference type="SUPFAM" id="SSF52096">
    <property type="entry name" value="ClpP/crotonase"/>
    <property type="match status" value="1"/>
</dbReference>
<name>A0A4R5BHQ4_9PSEU</name>
<accession>A0A4R5BHQ4</accession>
<evidence type="ECO:0000313" key="2">
    <source>
        <dbReference type="EMBL" id="TDD84566.1"/>
    </source>
</evidence>
<dbReference type="InterPro" id="IPR014748">
    <property type="entry name" value="Enoyl-CoA_hydra_C"/>
</dbReference>
<dbReference type="Pfam" id="PF00378">
    <property type="entry name" value="ECH_1"/>
    <property type="match status" value="1"/>
</dbReference>
<dbReference type="AlphaFoldDB" id="A0A4R5BHQ4"/>
<dbReference type="RefSeq" id="WP_132685219.1">
    <property type="nucleotide sequence ID" value="NZ_SMLA01000043.1"/>
</dbReference>